<dbReference type="OrthoDB" id="583022at2"/>
<gene>
    <name evidence="1" type="ORF">NIES593_03535</name>
</gene>
<evidence type="ECO:0000313" key="1">
    <source>
        <dbReference type="EMBL" id="OKH26156.1"/>
    </source>
</evidence>
<proteinExistence type="predicted"/>
<reference evidence="1 2" key="1">
    <citation type="submission" date="2016-11" db="EMBL/GenBank/DDBJ databases">
        <title>Draft Genome Sequences of Nine Cyanobacterial Strains from Diverse Habitats.</title>
        <authorList>
            <person name="Zhu T."/>
            <person name="Hou S."/>
            <person name="Lu X."/>
            <person name="Hess W.R."/>
        </authorList>
    </citation>
    <scope>NUCLEOTIDE SEQUENCE [LARGE SCALE GENOMIC DNA]</scope>
    <source>
        <strain evidence="1 2">NIES-593</strain>
    </source>
</reference>
<name>A0A1U7HRD7_9CYAN</name>
<sequence>MKTGTLLNPTAEVPSRLREEIQKHFPGREISDLSIRYYESVEDVGYEYFTQKVLSACQDLEAVRYLEPFISFVCLGEALILSEEGIVVYDTDENDRCTETGPFWLVTAKKA</sequence>
<dbReference type="AlphaFoldDB" id="A0A1U7HRD7"/>
<accession>A0A1U7HRD7</accession>
<organism evidence="1 2">
    <name type="scientific">Hydrococcus rivularis NIES-593</name>
    <dbReference type="NCBI Taxonomy" id="1921803"/>
    <lineage>
        <taxon>Bacteria</taxon>
        <taxon>Bacillati</taxon>
        <taxon>Cyanobacteriota</taxon>
        <taxon>Cyanophyceae</taxon>
        <taxon>Pleurocapsales</taxon>
        <taxon>Hydrococcaceae</taxon>
        <taxon>Hydrococcus</taxon>
    </lineage>
</organism>
<evidence type="ECO:0000313" key="2">
    <source>
        <dbReference type="Proteomes" id="UP000186868"/>
    </source>
</evidence>
<comment type="caution">
    <text evidence="1">The sequence shown here is derived from an EMBL/GenBank/DDBJ whole genome shotgun (WGS) entry which is preliminary data.</text>
</comment>
<dbReference type="EMBL" id="MRCB01000002">
    <property type="protein sequence ID" value="OKH26156.1"/>
    <property type="molecule type" value="Genomic_DNA"/>
</dbReference>
<keyword evidence="2" id="KW-1185">Reference proteome</keyword>
<protein>
    <submittedName>
        <fullName evidence="1">Uncharacterized protein</fullName>
    </submittedName>
</protein>
<dbReference type="STRING" id="1921803.NIES593_03535"/>
<dbReference type="RefSeq" id="WP_073598263.1">
    <property type="nucleotide sequence ID" value="NZ_MRCB01000002.1"/>
</dbReference>
<dbReference type="Proteomes" id="UP000186868">
    <property type="component" value="Unassembled WGS sequence"/>
</dbReference>